<proteinExistence type="predicted"/>
<dbReference type="AlphaFoldDB" id="A0A7S3J8H7"/>
<evidence type="ECO:0008006" key="3">
    <source>
        <dbReference type="Google" id="ProtNLM"/>
    </source>
</evidence>
<feature type="compositionally biased region" description="Low complexity" evidence="1">
    <location>
        <begin position="543"/>
        <end position="556"/>
    </location>
</feature>
<feature type="compositionally biased region" description="Basic and acidic residues" evidence="1">
    <location>
        <begin position="442"/>
        <end position="459"/>
    </location>
</feature>
<reference evidence="2" key="1">
    <citation type="submission" date="2021-01" db="EMBL/GenBank/DDBJ databases">
        <authorList>
            <person name="Corre E."/>
            <person name="Pelletier E."/>
            <person name="Niang G."/>
            <person name="Scheremetjew M."/>
            <person name="Finn R."/>
            <person name="Kale V."/>
            <person name="Holt S."/>
            <person name="Cochrane G."/>
            <person name="Meng A."/>
            <person name="Brown T."/>
            <person name="Cohen L."/>
        </authorList>
    </citation>
    <scope>NUCLEOTIDE SEQUENCE</scope>
    <source>
        <strain evidence="2">FSP1.4</strain>
    </source>
</reference>
<feature type="compositionally biased region" description="Basic residues" evidence="1">
    <location>
        <begin position="589"/>
        <end position="608"/>
    </location>
</feature>
<feature type="compositionally biased region" description="Basic residues" evidence="1">
    <location>
        <begin position="634"/>
        <end position="644"/>
    </location>
</feature>
<gene>
    <name evidence="2" type="ORF">EHAR0213_LOCUS5287</name>
</gene>
<feature type="region of interest" description="Disordered" evidence="1">
    <location>
        <begin position="584"/>
        <end position="644"/>
    </location>
</feature>
<feature type="compositionally biased region" description="Basic and acidic residues" evidence="1">
    <location>
        <begin position="133"/>
        <end position="149"/>
    </location>
</feature>
<name>A0A7S3J8H7_9SPIT</name>
<feature type="compositionally biased region" description="Basic and acidic residues" evidence="1">
    <location>
        <begin position="478"/>
        <end position="515"/>
    </location>
</feature>
<feature type="compositionally biased region" description="Acidic residues" evidence="1">
    <location>
        <begin position="516"/>
        <end position="525"/>
    </location>
</feature>
<evidence type="ECO:0000313" key="2">
    <source>
        <dbReference type="EMBL" id="CAE0346377.1"/>
    </source>
</evidence>
<feature type="region of interest" description="Disordered" evidence="1">
    <location>
        <begin position="389"/>
        <end position="570"/>
    </location>
</feature>
<feature type="compositionally biased region" description="Basic and acidic residues" evidence="1">
    <location>
        <begin position="403"/>
        <end position="432"/>
    </location>
</feature>
<feature type="region of interest" description="Disordered" evidence="1">
    <location>
        <begin position="122"/>
        <end position="149"/>
    </location>
</feature>
<feature type="compositionally biased region" description="Basic and acidic residues" evidence="1">
    <location>
        <begin position="242"/>
        <end position="252"/>
    </location>
</feature>
<feature type="compositionally biased region" description="Basic and acidic residues" evidence="1">
    <location>
        <begin position="191"/>
        <end position="201"/>
    </location>
</feature>
<feature type="compositionally biased region" description="Acidic residues" evidence="1">
    <location>
        <begin position="329"/>
        <end position="340"/>
    </location>
</feature>
<protein>
    <recommendedName>
        <fullName evidence="3">DUF5745 domain-containing protein</fullName>
    </recommendedName>
</protein>
<accession>A0A7S3J8H7</accession>
<evidence type="ECO:0000256" key="1">
    <source>
        <dbReference type="SAM" id="MobiDB-lite"/>
    </source>
</evidence>
<sequence>MMDDEEEVTEERVLELGNKVLEVLGAEDKITEIEHFQMDSLYLQLFQALFPQFDFEHIEPGNNEEEMAENINALIKLLETNISTDLSDIKAESIVSGDLVHIDEFLQVLLQVVFLMVQNQGEGEESEESMGSMDHKREDTSSKKDKKANAMDNLQDLHDFDDDLDDFKDIKAKPEKPSKAAELDVNSPELNKSDRKGKQDHDNEDDEPRFSDLDLYGKNPPDHKQVMIDDDEGLMMKQGNKHASDNYGRDQKASPGNDAQKKASDAQKQPDSKNAKDGRQAEKEAKNKVDVLNDPLLPDGVDFGTKKQKRQRADSLGGGGSFKGHNLLDDPEDENEDDLLVIDNLDELNEEQKYMVLQHLFEEYQKDPESFPEDQKELLEQEMMKLYQKAELEGELSDEDEYDEKHSDEKYRSDKKDYSNEKAAKAKQKLNDDSDDYEQEDSGLKEFKKNVNPRPLHDDSSDDQEYMNNMNNMNNFENSDHASKGKPEKEDKQEYRDSSGKKELHPQEESDHQEQMEEEQEEGEGDNAHDILNSEEFQNLSPEQQQQMIMALQQQEMEGEGEEGAPEVNQEYLNALQQQMIQQQELAARKMRKYKTKGPKKVKKKRPSTAKYGLHGGRSKMSSKSMRRPGTASQKRKNTSKLKK</sequence>
<feature type="compositionally biased region" description="Basic and acidic residues" evidence="1">
    <location>
        <begin position="168"/>
        <end position="182"/>
    </location>
</feature>
<dbReference type="EMBL" id="HBII01012426">
    <property type="protein sequence ID" value="CAE0346377.1"/>
    <property type="molecule type" value="Transcribed_RNA"/>
</dbReference>
<organism evidence="2">
    <name type="scientific">Euplotes harpa</name>
    <dbReference type="NCBI Taxonomy" id="151035"/>
    <lineage>
        <taxon>Eukaryota</taxon>
        <taxon>Sar</taxon>
        <taxon>Alveolata</taxon>
        <taxon>Ciliophora</taxon>
        <taxon>Intramacronucleata</taxon>
        <taxon>Spirotrichea</taxon>
        <taxon>Hypotrichia</taxon>
        <taxon>Euplotida</taxon>
        <taxon>Euplotidae</taxon>
        <taxon>Euplotes</taxon>
    </lineage>
</organism>
<feature type="compositionally biased region" description="Acidic residues" evidence="1">
    <location>
        <begin position="393"/>
        <end position="402"/>
    </location>
</feature>
<feature type="compositionally biased region" description="Basic and acidic residues" evidence="1">
    <location>
        <begin position="259"/>
        <end position="291"/>
    </location>
</feature>
<feature type="region of interest" description="Disordered" evidence="1">
    <location>
        <begin position="168"/>
        <end position="340"/>
    </location>
</feature>